<feature type="compositionally biased region" description="Low complexity" evidence="1">
    <location>
        <begin position="419"/>
        <end position="459"/>
    </location>
</feature>
<feature type="compositionally biased region" description="Basic and acidic residues" evidence="1">
    <location>
        <begin position="698"/>
        <end position="709"/>
    </location>
</feature>
<feature type="compositionally biased region" description="Low complexity" evidence="1">
    <location>
        <begin position="313"/>
        <end position="329"/>
    </location>
</feature>
<evidence type="ECO:0000313" key="2">
    <source>
        <dbReference type="EMBL" id="GAX80269.1"/>
    </source>
</evidence>
<gene>
    <name evidence="2" type="ORF">CEUSTIGMA_g7707.t1</name>
</gene>
<evidence type="ECO:0000313" key="3">
    <source>
        <dbReference type="Proteomes" id="UP000232323"/>
    </source>
</evidence>
<sequence length="973" mass="101333">MYMLVGLEYQVQPIQMDTGIAVQKERSLPDLKANITSSDADDINPGAQKRPRVDSAAALIAAMAAGAAAASSNGMGAQPLRLVAGQQVGAHHSSAGVVGLMNTSSNGAQYITDSGIAATSQLPSVRSSITSAAPSTQAHHSLQNNRSAAAPAAAASTVSHTNSPSIPVTLRQQLASQMTASSASPSVPTAAASTTARSITTVSPGHIRSITTSSPLGGSAATLASQVSNVAAALVARQQLTAQLNTVTSQGVHPPASSMYVPKPVVTGSTNSIVVIPDPVSNSKTASTQDAPTSSLPRLHPAQAPREAGGVMSGPPSHGSTTTTSIKTSPPHNPVARMQHLNAHAGMEPSLNPAQPLFLRGPVSSPLDAHTVKLSPLVEAGISGPAVITSMMGGDAAGHSISSPGRSQQVPAASHSGRQGSQAQPQASNPQQHQYAKDTQPQQHQQQLLHNALHHQQQQGSHAAYMSNFSPQQLSHAAAGQMQGHLAAAAAGGNNLTLLQALKNNPALAAAAMGNPLILGNGPFNAGAAALSALGGSGQFLGAGVGGGTSHIAHMLAANGRGHPDMYTQLLQHQLGMAAVLASGGHHHAGFAAERYAHFPEDGGMGGRVDHAGVVGVSGRDLMHLQAQQHNRDRDSRGVNGRHDAHARGDWDHGHGDNHGQARARHQPDFTGNQYLGKSGTQGGGGMLPSSGFKKGFPGKDYHSVDRGSPRTRGHNRGPGRGVGRGRRRGRGAGRRSSRHEEEEEDEEEDADEDEDGGASRTRQGGPRRRIGGPPSLRAAAAAAASQDGLFMMMNESEVEWEVEPLPTHADPLLVFHQSLLTKARSERELRMTSTPRLRRILKELGISGLKELRESDDEEDDDEEEDEEENGTVEEPAKGKGKRHATPPPPIQKRHKKQTTLKEENEDSSYHSHRGPALKVQAQVKVEAPIIAVQPSSVKLTTAQGIVKVEASAPAPVMAKSRRKTAPTRAAE</sequence>
<feature type="compositionally biased region" description="Polar residues" evidence="1">
    <location>
        <begin position="280"/>
        <end position="296"/>
    </location>
</feature>
<feature type="compositionally biased region" description="Polar residues" evidence="1">
    <location>
        <begin position="400"/>
        <end position="411"/>
    </location>
</feature>
<feature type="compositionally biased region" description="Acidic residues" evidence="1">
    <location>
        <begin position="855"/>
        <end position="873"/>
    </location>
</feature>
<evidence type="ECO:0000256" key="1">
    <source>
        <dbReference type="SAM" id="MobiDB-lite"/>
    </source>
</evidence>
<feature type="compositionally biased region" description="Low complexity" evidence="1">
    <location>
        <begin position="772"/>
        <end position="782"/>
    </location>
</feature>
<dbReference type="EMBL" id="BEGY01000050">
    <property type="protein sequence ID" value="GAX80269.1"/>
    <property type="molecule type" value="Genomic_DNA"/>
</dbReference>
<accession>A0A250XBJ8</accession>
<dbReference type="Proteomes" id="UP000232323">
    <property type="component" value="Unassembled WGS sequence"/>
</dbReference>
<protein>
    <submittedName>
        <fullName evidence="2">Uncharacterized protein</fullName>
    </submittedName>
</protein>
<dbReference type="OrthoDB" id="563631at2759"/>
<proteinExistence type="predicted"/>
<feature type="region of interest" description="Disordered" evidence="1">
    <location>
        <begin position="393"/>
        <end position="462"/>
    </location>
</feature>
<feature type="region of interest" description="Disordered" evidence="1">
    <location>
        <begin position="627"/>
        <end position="782"/>
    </location>
</feature>
<name>A0A250XBJ8_9CHLO</name>
<feature type="compositionally biased region" description="Polar residues" evidence="1">
    <location>
        <begin position="128"/>
        <end position="147"/>
    </location>
</feature>
<keyword evidence="3" id="KW-1185">Reference proteome</keyword>
<feature type="region of interest" description="Disordered" evidence="1">
    <location>
        <begin position="128"/>
        <end position="164"/>
    </location>
</feature>
<comment type="caution">
    <text evidence="2">The sequence shown here is derived from an EMBL/GenBank/DDBJ whole genome shotgun (WGS) entry which is preliminary data.</text>
</comment>
<reference evidence="2 3" key="1">
    <citation type="submission" date="2017-08" db="EMBL/GenBank/DDBJ databases">
        <title>Acidophilic green algal genome provides insights into adaptation to an acidic environment.</title>
        <authorList>
            <person name="Hirooka S."/>
            <person name="Hirose Y."/>
            <person name="Kanesaki Y."/>
            <person name="Higuchi S."/>
            <person name="Fujiwara T."/>
            <person name="Onuma R."/>
            <person name="Era A."/>
            <person name="Ohbayashi R."/>
            <person name="Uzuka A."/>
            <person name="Nozaki H."/>
            <person name="Yoshikawa H."/>
            <person name="Miyagishima S.Y."/>
        </authorList>
    </citation>
    <scope>NUCLEOTIDE SEQUENCE [LARGE SCALE GENOMIC DNA]</scope>
    <source>
        <strain evidence="2 3">NIES-2499</strain>
    </source>
</reference>
<dbReference type="AlphaFoldDB" id="A0A250XBJ8"/>
<feature type="region of interest" description="Disordered" evidence="1">
    <location>
        <begin position="176"/>
        <end position="199"/>
    </location>
</feature>
<feature type="compositionally biased region" description="Basic residues" evidence="1">
    <location>
        <begin position="710"/>
        <end position="738"/>
    </location>
</feature>
<feature type="compositionally biased region" description="Basic and acidic residues" evidence="1">
    <location>
        <begin position="630"/>
        <end position="660"/>
    </location>
</feature>
<feature type="region of interest" description="Disordered" evidence="1">
    <location>
        <begin position="279"/>
        <end position="331"/>
    </location>
</feature>
<feature type="compositionally biased region" description="Low complexity" evidence="1">
    <location>
        <begin position="179"/>
        <end position="199"/>
    </location>
</feature>
<organism evidence="2 3">
    <name type="scientific">Chlamydomonas eustigma</name>
    <dbReference type="NCBI Taxonomy" id="1157962"/>
    <lineage>
        <taxon>Eukaryota</taxon>
        <taxon>Viridiplantae</taxon>
        <taxon>Chlorophyta</taxon>
        <taxon>core chlorophytes</taxon>
        <taxon>Chlorophyceae</taxon>
        <taxon>CS clade</taxon>
        <taxon>Chlamydomonadales</taxon>
        <taxon>Chlamydomonadaceae</taxon>
        <taxon>Chlamydomonas</taxon>
    </lineage>
</organism>
<feature type="compositionally biased region" description="Acidic residues" evidence="1">
    <location>
        <begin position="742"/>
        <end position="757"/>
    </location>
</feature>
<feature type="region of interest" description="Disordered" evidence="1">
    <location>
        <begin position="844"/>
        <end position="921"/>
    </location>
</feature>